<evidence type="ECO:0000256" key="7">
    <source>
        <dbReference type="ARBA" id="ARBA00022989"/>
    </source>
</evidence>
<dbReference type="GO" id="GO:0008305">
    <property type="term" value="C:integrin complex"/>
    <property type="evidence" value="ECO:0007669"/>
    <property type="project" value="InterPro"/>
</dbReference>
<keyword evidence="11" id="KW-0325">Glycoprotein</keyword>
<evidence type="ECO:0000256" key="4">
    <source>
        <dbReference type="ARBA" id="ARBA00022729"/>
    </source>
</evidence>
<dbReference type="SUPFAM" id="SSF69179">
    <property type="entry name" value="Integrin domains"/>
    <property type="match status" value="1"/>
</dbReference>
<name>A0A553PJZ4_TIGCA</name>
<keyword evidence="7 13" id="KW-1133">Transmembrane helix</keyword>
<dbReference type="InterPro" id="IPR048285">
    <property type="entry name" value="Integrin_alpha_Ig-like_2"/>
</dbReference>
<feature type="transmembrane region" description="Helical" evidence="13">
    <location>
        <begin position="916"/>
        <end position="941"/>
    </location>
</feature>
<protein>
    <recommendedName>
        <fullName evidence="14">Integrin alpha second immunoglobulin-like domain-containing protein</fullName>
    </recommendedName>
</protein>
<dbReference type="PROSITE" id="PS51470">
    <property type="entry name" value="FG_GAP"/>
    <property type="match status" value="2"/>
</dbReference>
<dbReference type="GO" id="GO:0005178">
    <property type="term" value="F:integrin binding"/>
    <property type="evidence" value="ECO:0007669"/>
    <property type="project" value="TreeGrafter"/>
</dbReference>
<dbReference type="InterPro" id="IPR013517">
    <property type="entry name" value="FG-GAP"/>
</dbReference>
<dbReference type="GO" id="GO:0007229">
    <property type="term" value="P:integrin-mediated signaling pathway"/>
    <property type="evidence" value="ECO:0007669"/>
    <property type="project" value="UniProtKB-KW"/>
</dbReference>
<feature type="domain" description="Integrin alpha second immunoglobulin-like" evidence="14">
    <location>
        <begin position="630"/>
        <end position="737"/>
    </location>
</feature>
<dbReference type="AlphaFoldDB" id="A0A553PJZ4"/>
<dbReference type="EMBL" id="VCGU01000003">
    <property type="protein sequence ID" value="TRY78010.1"/>
    <property type="molecule type" value="Genomic_DNA"/>
</dbReference>
<evidence type="ECO:0000259" key="14">
    <source>
        <dbReference type="Pfam" id="PF20805"/>
    </source>
</evidence>
<evidence type="ECO:0000256" key="2">
    <source>
        <dbReference type="ARBA" id="ARBA00008054"/>
    </source>
</evidence>
<dbReference type="InterPro" id="IPR028994">
    <property type="entry name" value="Integrin_alpha_N"/>
</dbReference>
<dbReference type="Pfam" id="PF01839">
    <property type="entry name" value="FG-GAP"/>
    <property type="match status" value="2"/>
</dbReference>
<evidence type="ECO:0000256" key="11">
    <source>
        <dbReference type="ARBA" id="ARBA00023180"/>
    </source>
</evidence>
<gene>
    <name evidence="15" type="ORF">TCAL_09312</name>
</gene>
<keyword evidence="16" id="KW-1185">Reference proteome</keyword>
<evidence type="ECO:0000256" key="9">
    <source>
        <dbReference type="ARBA" id="ARBA00023136"/>
    </source>
</evidence>
<comment type="caution">
    <text evidence="15">The sequence shown here is derived from an EMBL/GenBank/DDBJ whole genome shotgun (WGS) entry which is preliminary data.</text>
</comment>
<dbReference type="Gene3D" id="1.20.5.930">
    <property type="entry name" value="Bicelle-embedded integrin alpha(iib) transmembrane segment"/>
    <property type="match status" value="1"/>
</dbReference>
<evidence type="ECO:0000256" key="8">
    <source>
        <dbReference type="ARBA" id="ARBA00023037"/>
    </source>
</evidence>
<keyword evidence="6 13" id="KW-0130">Cell adhesion</keyword>
<dbReference type="GO" id="GO:0009897">
    <property type="term" value="C:external side of plasma membrane"/>
    <property type="evidence" value="ECO:0007669"/>
    <property type="project" value="TreeGrafter"/>
</dbReference>
<dbReference type="Gene3D" id="2.60.40.1510">
    <property type="entry name" value="ntegrin, alpha v. Chain A, domain 3"/>
    <property type="match status" value="1"/>
</dbReference>
<evidence type="ECO:0000313" key="16">
    <source>
        <dbReference type="Proteomes" id="UP000318571"/>
    </source>
</evidence>
<keyword evidence="4" id="KW-0732">Signal</keyword>
<dbReference type="InterPro" id="IPR032695">
    <property type="entry name" value="Integrin_dom_sf"/>
</dbReference>
<reference evidence="15 16" key="1">
    <citation type="journal article" date="2018" name="Nat. Ecol. Evol.">
        <title>Genomic signatures of mitonuclear coevolution across populations of Tigriopus californicus.</title>
        <authorList>
            <person name="Barreto F.S."/>
            <person name="Watson E.T."/>
            <person name="Lima T.G."/>
            <person name="Willett C.S."/>
            <person name="Edmands S."/>
            <person name="Li W."/>
            <person name="Burton R.S."/>
        </authorList>
    </citation>
    <scope>NUCLEOTIDE SEQUENCE [LARGE SCALE GENOMIC DNA]</scope>
    <source>
        <strain evidence="15 16">San Diego</strain>
    </source>
</reference>
<organism evidence="15 16">
    <name type="scientific">Tigriopus californicus</name>
    <name type="common">Marine copepod</name>
    <dbReference type="NCBI Taxonomy" id="6832"/>
    <lineage>
        <taxon>Eukaryota</taxon>
        <taxon>Metazoa</taxon>
        <taxon>Ecdysozoa</taxon>
        <taxon>Arthropoda</taxon>
        <taxon>Crustacea</taxon>
        <taxon>Multicrustacea</taxon>
        <taxon>Hexanauplia</taxon>
        <taxon>Copepoda</taxon>
        <taxon>Harpacticoida</taxon>
        <taxon>Harpacticidae</taxon>
        <taxon>Tigriopus</taxon>
    </lineage>
</organism>
<dbReference type="Pfam" id="PF20805">
    <property type="entry name" value="Integrin_A_Ig_2"/>
    <property type="match status" value="1"/>
</dbReference>
<keyword evidence="3 13" id="KW-0812">Transmembrane</keyword>
<proteinExistence type="inferred from homology"/>
<dbReference type="SUPFAM" id="SSF69318">
    <property type="entry name" value="Integrin alpha N-terminal domain"/>
    <property type="match status" value="1"/>
</dbReference>
<dbReference type="Gene3D" id="2.130.10.130">
    <property type="entry name" value="Integrin alpha, N-terminal"/>
    <property type="match status" value="1"/>
</dbReference>
<dbReference type="InterPro" id="IPR000413">
    <property type="entry name" value="Integrin_alpha"/>
</dbReference>
<dbReference type="OMA" id="EDNGHGA"/>
<keyword evidence="9 13" id="KW-0472">Membrane</keyword>
<dbReference type="Proteomes" id="UP000318571">
    <property type="component" value="Chromosome 11"/>
</dbReference>
<comment type="similarity">
    <text evidence="2 13">Belongs to the integrin alpha chain family.</text>
</comment>
<evidence type="ECO:0000256" key="1">
    <source>
        <dbReference type="ARBA" id="ARBA00004479"/>
    </source>
</evidence>
<evidence type="ECO:0000256" key="6">
    <source>
        <dbReference type="ARBA" id="ARBA00022889"/>
    </source>
</evidence>
<sequence>MLHKKNSNLCLVISAYFFVLLLSVRGYVLDEGSPIFIRHESVPSVKSHFGFSHDLHQDEQGKIRAFVGAPKDRHGWGLKPDEIGGSFSVCDLNVSNQSAKCTVRTPSMPNAEEKDTFLDQMLGISVMTTGDKVWTCAPRFQRFKQKIWENGLQEYQMMLGHCFIFSEDDGFTTNRHVVPLDKKPVFFGRAVYGEKEYAYGATYSETGFSLHASDDDMFMGAPGAWNWTGTMVATNTVGENPVMTQPWSPSEPILNDYTGFALSSGKLLRNAQSGVRPRHMVLGAPRAGRNRAGSVFAVGFDGSATLTQISKAKGRQIGEYFGSALATVDVNGDGLDEVLVGAPFFVEDLKNQRYEQGRVAILEVINDNSFIERASLSGPRKSSGRFGSAVASLGDIDLDGYGDFVVGAPYEDNGHGAIHIYMGKKDIASIQGRLLVFPEASQIIRAQTLKATSKGFGISFSKVLDVDKNGVPDIAVGCHDSGEVALLRASPSAILEVESRSSESTITLENTSTFQITAFVALKTRVKNSKGQGQVQVKITFLKDPRTTFVNAGSQNNISVTKVVHENQGAQVSQQVQLKSPHFNAMGPLIFETLVEQMPRVEGKFCPECQVLDPRIAYKSSVQVELSLNCDPGKNCGADLSLAAGLKDTENLPFVIGSSKSLTIAIMVRNEDGENAISPTIALSIPDKLSIKQMPGCKEENREIVCTLTNIVKGSAVITEITFDVSALTAGESKILFKDIRVDSYYDDLNDANNKKSLEIPLESQVDLKVLPLTIPSTALYNEMDELVAFKQSFQVSAEVNCKRDQTEQDEEGLSSELSVSIDKMHITCDSPKFTCVTYRCPRVDLSNRSTVATISLQLILDLTDIKEKDFQFSSDAKAALDFPLDSIQINPGQARATTVIRLESNAILTASLPTWLWIVVVISALLVLLLIILCMTKFGFFRRKRMEEMRNEKEARENTAKEMENAIWQSPGLQIQTRNSIEFPENEDVIEQRMKLLGESQMK</sequence>
<dbReference type="PRINTS" id="PR01185">
    <property type="entry name" value="INTEGRINA"/>
</dbReference>
<evidence type="ECO:0000313" key="15">
    <source>
        <dbReference type="EMBL" id="TRY78010.1"/>
    </source>
</evidence>
<accession>A0A553PJZ4</accession>
<comment type="subcellular location">
    <subcellularLocation>
        <location evidence="1 13">Membrane</location>
        <topology evidence="1 13">Single-pass type I membrane protein</topology>
    </subcellularLocation>
</comment>
<keyword evidence="8 13" id="KW-0401">Integrin</keyword>
<keyword evidence="5" id="KW-0677">Repeat</keyword>
<feature type="repeat" description="FG-GAP" evidence="12">
    <location>
        <begin position="307"/>
        <end position="371"/>
    </location>
</feature>
<dbReference type="PANTHER" id="PTHR23220">
    <property type="entry name" value="INTEGRIN ALPHA"/>
    <property type="match status" value="1"/>
</dbReference>
<evidence type="ECO:0000256" key="13">
    <source>
        <dbReference type="RuleBase" id="RU003762"/>
    </source>
</evidence>
<dbReference type="SMART" id="SM00191">
    <property type="entry name" value="Int_alpha"/>
    <property type="match status" value="2"/>
</dbReference>
<dbReference type="PANTHER" id="PTHR23220:SF83">
    <property type="entry name" value="INTEGRIN ALPHA-PS3-RELATED"/>
    <property type="match status" value="1"/>
</dbReference>
<feature type="repeat" description="FG-GAP" evidence="12">
    <location>
        <begin position="372"/>
        <end position="430"/>
    </location>
</feature>
<evidence type="ECO:0000256" key="12">
    <source>
        <dbReference type="PROSITE-ProRule" id="PRU00803"/>
    </source>
</evidence>
<evidence type="ECO:0000256" key="5">
    <source>
        <dbReference type="ARBA" id="ARBA00022737"/>
    </source>
</evidence>
<dbReference type="GO" id="GO:0007160">
    <property type="term" value="P:cell-matrix adhesion"/>
    <property type="evidence" value="ECO:0007669"/>
    <property type="project" value="TreeGrafter"/>
</dbReference>
<keyword evidence="10 13" id="KW-0675">Receptor</keyword>
<evidence type="ECO:0000256" key="3">
    <source>
        <dbReference type="ARBA" id="ARBA00022692"/>
    </source>
</evidence>
<dbReference type="GO" id="GO:0033627">
    <property type="term" value="P:cell adhesion mediated by integrin"/>
    <property type="evidence" value="ECO:0007669"/>
    <property type="project" value="TreeGrafter"/>
</dbReference>
<dbReference type="STRING" id="6832.A0A553PJZ4"/>
<dbReference type="InterPro" id="IPR013519">
    <property type="entry name" value="Int_alpha_beta-p"/>
</dbReference>
<evidence type="ECO:0000256" key="10">
    <source>
        <dbReference type="ARBA" id="ARBA00023170"/>
    </source>
</evidence>
<dbReference type="GO" id="GO:0007157">
    <property type="term" value="P:heterophilic cell-cell adhesion via plasma membrane cell adhesion molecules"/>
    <property type="evidence" value="ECO:0007669"/>
    <property type="project" value="UniProtKB-ARBA"/>
</dbReference>